<keyword evidence="3" id="KW-1185">Reference proteome</keyword>
<protein>
    <submittedName>
        <fullName evidence="2">Uncharacterized protein</fullName>
    </submittedName>
</protein>
<dbReference type="EMBL" id="JANZQH010000016">
    <property type="protein sequence ID" value="MCT2410023.1"/>
    <property type="molecule type" value="Genomic_DNA"/>
</dbReference>
<evidence type="ECO:0000313" key="2">
    <source>
        <dbReference type="EMBL" id="MCT2410023.1"/>
    </source>
</evidence>
<accession>A0ABT2IMX1</accession>
<evidence type="ECO:0000256" key="1">
    <source>
        <dbReference type="SAM" id="Phobius"/>
    </source>
</evidence>
<evidence type="ECO:0000313" key="3">
    <source>
        <dbReference type="Proteomes" id="UP001142057"/>
    </source>
</evidence>
<gene>
    <name evidence="2" type="ORF">NZD88_20905</name>
</gene>
<organism evidence="2 3">
    <name type="scientific">Chryseobacterium pyrolae</name>
    <dbReference type="NCBI Taxonomy" id="2987481"/>
    <lineage>
        <taxon>Bacteria</taxon>
        <taxon>Pseudomonadati</taxon>
        <taxon>Bacteroidota</taxon>
        <taxon>Flavobacteriia</taxon>
        <taxon>Flavobacteriales</taxon>
        <taxon>Weeksellaceae</taxon>
        <taxon>Chryseobacterium group</taxon>
        <taxon>Chryseobacterium</taxon>
    </lineage>
</organism>
<sequence length="75" mass="8613">MKKIKILLFISIVGIVIIIITLLSFRIELLQDSTVKILLTLCTVLGVLLGRLLDNIYNLREREEMTKEVEEIGKE</sequence>
<comment type="caution">
    <text evidence="2">The sequence shown here is derived from an EMBL/GenBank/DDBJ whole genome shotgun (WGS) entry which is preliminary data.</text>
</comment>
<dbReference type="Proteomes" id="UP001142057">
    <property type="component" value="Unassembled WGS sequence"/>
</dbReference>
<reference evidence="2" key="1">
    <citation type="submission" date="2022-08" db="EMBL/GenBank/DDBJ databases">
        <title>Chryseobacterium antibioticum,isolated from the rhizosphere soil of Pyrola in Tibet.</title>
        <authorList>
            <person name="Kan Y."/>
        </authorList>
    </citation>
    <scope>NUCLEOTIDE SEQUENCE</scope>
    <source>
        <strain evidence="2">Pc2-12</strain>
    </source>
</reference>
<dbReference type="RefSeq" id="WP_259831732.1">
    <property type="nucleotide sequence ID" value="NZ_JANZQH010000016.1"/>
</dbReference>
<feature type="transmembrane region" description="Helical" evidence="1">
    <location>
        <begin position="33"/>
        <end position="53"/>
    </location>
</feature>
<feature type="transmembrane region" description="Helical" evidence="1">
    <location>
        <begin position="7"/>
        <end position="27"/>
    </location>
</feature>
<keyword evidence="1" id="KW-0472">Membrane</keyword>
<keyword evidence="1" id="KW-0812">Transmembrane</keyword>
<proteinExistence type="predicted"/>
<keyword evidence="1" id="KW-1133">Transmembrane helix</keyword>
<name>A0ABT2IMX1_9FLAO</name>